<evidence type="ECO:0000256" key="1">
    <source>
        <dbReference type="ARBA" id="ARBA00022741"/>
    </source>
</evidence>
<dbReference type="InterPro" id="IPR000629">
    <property type="entry name" value="RNA-helicase_DEAD-box_CS"/>
</dbReference>
<dbReference type="PANTHER" id="PTHR47959">
    <property type="entry name" value="ATP-DEPENDENT RNA HELICASE RHLE-RELATED"/>
    <property type="match status" value="1"/>
</dbReference>
<dbReference type="InterPro" id="IPR050079">
    <property type="entry name" value="DEAD_box_RNA_helicase"/>
</dbReference>
<dbReference type="STRING" id="81824.A9V632"/>
<evidence type="ECO:0000256" key="3">
    <source>
        <dbReference type="ARBA" id="ARBA00022806"/>
    </source>
</evidence>
<evidence type="ECO:0008006" key="13">
    <source>
        <dbReference type="Google" id="ProtNLM"/>
    </source>
</evidence>
<evidence type="ECO:0000259" key="8">
    <source>
        <dbReference type="PROSITE" id="PS51192"/>
    </source>
</evidence>
<protein>
    <recommendedName>
        <fullName evidence="13">RNA helicase</fullName>
    </recommendedName>
</protein>
<dbReference type="InterPro" id="IPR001650">
    <property type="entry name" value="Helicase_C-like"/>
</dbReference>
<comment type="similarity">
    <text evidence="6">Belongs to the DEAD box helicase family.</text>
</comment>
<dbReference type="GO" id="GO:0003676">
    <property type="term" value="F:nucleic acid binding"/>
    <property type="evidence" value="ECO:0007669"/>
    <property type="project" value="InterPro"/>
</dbReference>
<name>A9V632_MONBE</name>
<evidence type="ECO:0000259" key="10">
    <source>
        <dbReference type="PROSITE" id="PS51195"/>
    </source>
</evidence>
<keyword evidence="3 6" id="KW-0347">Helicase</keyword>
<dbReference type="PROSITE" id="PS51192">
    <property type="entry name" value="HELICASE_ATP_BIND_1"/>
    <property type="match status" value="1"/>
</dbReference>
<dbReference type="InterPro" id="IPR011545">
    <property type="entry name" value="DEAD/DEAH_box_helicase_dom"/>
</dbReference>
<dbReference type="InterPro" id="IPR014014">
    <property type="entry name" value="RNA_helicase_DEAD_Q_motif"/>
</dbReference>
<dbReference type="Gene3D" id="3.40.50.300">
    <property type="entry name" value="P-loop containing nucleotide triphosphate hydrolases"/>
    <property type="match status" value="2"/>
</dbReference>
<feature type="domain" description="Helicase C-terminal" evidence="9">
    <location>
        <begin position="219"/>
        <end position="376"/>
    </location>
</feature>
<dbReference type="GeneID" id="5893479"/>
<feature type="domain" description="Helicase ATP-binding" evidence="8">
    <location>
        <begin position="32"/>
        <end position="191"/>
    </location>
</feature>
<proteinExistence type="inferred from homology"/>
<feature type="compositionally biased region" description="Polar residues" evidence="7">
    <location>
        <begin position="444"/>
        <end position="453"/>
    </location>
</feature>
<organism evidence="11 12">
    <name type="scientific">Monosiga brevicollis</name>
    <name type="common">Choanoflagellate</name>
    <dbReference type="NCBI Taxonomy" id="81824"/>
    <lineage>
        <taxon>Eukaryota</taxon>
        <taxon>Choanoflagellata</taxon>
        <taxon>Craspedida</taxon>
        <taxon>Salpingoecidae</taxon>
        <taxon>Monosiga</taxon>
    </lineage>
</organism>
<dbReference type="GO" id="GO:0005634">
    <property type="term" value="C:nucleus"/>
    <property type="evidence" value="ECO:0000318"/>
    <property type="project" value="GO_Central"/>
</dbReference>
<accession>A9V632</accession>
<dbReference type="KEGG" id="mbr:MONBRDRAFT_35244"/>
<dbReference type="GO" id="GO:0006364">
    <property type="term" value="P:rRNA processing"/>
    <property type="evidence" value="ECO:0000318"/>
    <property type="project" value="GO_Central"/>
</dbReference>
<dbReference type="InterPro" id="IPR014001">
    <property type="entry name" value="Helicase_ATP-bd"/>
</dbReference>
<dbReference type="AlphaFoldDB" id="A9V632"/>
<dbReference type="Pfam" id="PF00270">
    <property type="entry name" value="DEAD"/>
    <property type="match status" value="1"/>
</dbReference>
<dbReference type="OMA" id="IMIFTDT"/>
<feature type="region of interest" description="Disordered" evidence="7">
    <location>
        <begin position="419"/>
        <end position="473"/>
    </location>
</feature>
<dbReference type="PROSITE" id="PS51194">
    <property type="entry name" value="HELICASE_CTER"/>
    <property type="match status" value="1"/>
</dbReference>
<dbReference type="PANTHER" id="PTHR47959:SF24">
    <property type="entry name" value="ATP-DEPENDENT RNA HELICASE"/>
    <property type="match status" value="1"/>
</dbReference>
<dbReference type="InterPro" id="IPR027417">
    <property type="entry name" value="P-loop_NTPase"/>
</dbReference>
<evidence type="ECO:0000256" key="6">
    <source>
        <dbReference type="RuleBase" id="RU000492"/>
    </source>
</evidence>
<evidence type="ECO:0000256" key="4">
    <source>
        <dbReference type="ARBA" id="ARBA00022840"/>
    </source>
</evidence>
<dbReference type="SMART" id="SM00487">
    <property type="entry name" value="DEXDc"/>
    <property type="match status" value="1"/>
</dbReference>
<keyword evidence="2 6" id="KW-0378">Hydrolase</keyword>
<gene>
    <name evidence="11" type="ORF">MONBRDRAFT_35244</name>
</gene>
<dbReference type="SMART" id="SM00490">
    <property type="entry name" value="HELICc"/>
    <property type="match status" value="1"/>
</dbReference>
<dbReference type="RefSeq" id="XP_001748241.1">
    <property type="nucleotide sequence ID" value="XM_001748189.1"/>
</dbReference>
<keyword evidence="1 6" id="KW-0547">Nucleotide-binding</keyword>
<dbReference type="Pfam" id="PF00271">
    <property type="entry name" value="Helicase_C"/>
    <property type="match status" value="1"/>
</dbReference>
<dbReference type="FunCoup" id="A9V632">
    <property type="interactions" value="963"/>
</dbReference>
<dbReference type="EMBL" id="CH991562">
    <property type="protein sequence ID" value="EDQ87002.1"/>
    <property type="molecule type" value="Genomic_DNA"/>
</dbReference>
<feature type="short sequence motif" description="Q motif" evidence="5">
    <location>
        <begin position="1"/>
        <end position="29"/>
    </location>
</feature>
<dbReference type="GO" id="GO:0016787">
    <property type="term" value="F:hydrolase activity"/>
    <property type="evidence" value="ECO:0007669"/>
    <property type="project" value="UniProtKB-KW"/>
</dbReference>
<dbReference type="PROSITE" id="PS51195">
    <property type="entry name" value="Q_MOTIF"/>
    <property type="match status" value="1"/>
</dbReference>
<dbReference type="PROSITE" id="PS00039">
    <property type="entry name" value="DEAD_ATP_HELICASE"/>
    <property type="match status" value="1"/>
</dbReference>
<feature type="domain" description="DEAD-box RNA helicase Q" evidence="10">
    <location>
        <begin position="1"/>
        <end position="29"/>
    </location>
</feature>
<dbReference type="GO" id="GO:0003724">
    <property type="term" value="F:RNA helicase activity"/>
    <property type="evidence" value="ECO:0007669"/>
    <property type="project" value="InterPro"/>
</dbReference>
<dbReference type="GO" id="GO:0005524">
    <property type="term" value="F:ATP binding"/>
    <property type="evidence" value="ECO:0007669"/>
    <property type="project" value="UniProtKB-KW"/>
</dbReference>
<evidence type="ECO:0000256" key="2">
    <source>
        <dbReference type="ARBA" id="ARBA00022801"/>
    </source>
</evidence>
<evidence type="ECO:0000313" key="11">
    <source>
        <dbReference type="EMBL" id="EDQ87002.1"/>
    </source>
</evidence>
<dbReference type="CDD" id="cd18787">
    <property type="entry name" value="SF2_C_DEAD"/>
    <property type="match status" value="1"/>
</dbReference>
<evidence type="ECO:0000259" key="9">
    <source>
        <dbReference type="PROSITE" id="PS51194"/>
    </source>
</evidence>
<reference evidence="11 12" key="1">
    <citation type="journal article" date="2008" name="Nature">
        <title>The genome of the choanoflagellate Monosiga brevicollis and the origin of metazoans.</title>
        <authorList>
            <consortium name="JGI Sequencing"/>
            <person name="King N."/>
            <person name="Westbrook M.J."/>
            <person name="Young S.L."/>
            <person name="Kuo A."/>
            <person name="Abedin M."/>
            <person name="Chapman J."/>
            <person name="Fairclough S."/>
            <person name="Hellsten U."/>
            <person name="Isogai Y."/>
            <person name="Letunic I."/>
            <person name="Marr M."/>
            <person name="Pincus D."/>
            <person name="Putnam N."/>
            <person name="Rokas A."/>
            <person name="Wright K.J."/>
            <person name="Zuzow R."/>
            <person name="Dirks W."/>
            <person name="Good M."/>
            <person name="Goodstein D."/>
            <person name="Lemons D."/>
            <person name="Li W."/>
            <person name="Lyons J.B."/>
            <person name="Morris A."/>
            <person name="Nichols S."/>
            <person name="Richter D.J."/>
            <person name="Salamov A."/>
            <person name="Bork P."/>
            <person name="Lim W.A."/>
            <person name="Manning G."/>
            <person name="Miller W.T."/>
            <person name="McGinnis W."/>
            <person name="Shapiro H."/>
            <person name="Tjian R."/>
            <person name="Grigoriev I.V."/>
            <person name="Rokhsar D."/>
        </authorList>
    </citation>
    <scope>NUCLEOTIDE SEQUENCE [LARGE SCALE GENOMIC DNA]</scope>
    <source>
        <strain evidence="12">MX1 / ATCC 50154</strain>
    </source>
</reference>
<dbReference type="SUPFAM" id="SSF52540">
    <property type="entry name" value="P-loop containing nucleoside triphosphate hydrolases"/>
    <property type="match status" value="1"/>
</dbReference>
<sequence>MSFEDLKLSSWLIRQCRNLNFTRPTAVQQACVPAILNDEDVYAAAKTGSGKTAAFALPILEQLSHDPYGVYAVVLTPTRELAFQISDQFQSLGKPIGVRVATIVGGIDSIKQAVELSRRPHIIVATPGRLAVHTLVLDEADRLMTNETLQGHLDVILDALPEERQNLLFSATLLEEPSGKISQQLHRDLFRYSEIKEEATVTTLRQRYVFLPAHMRFPYLIHILRQLHDDKNNSIVLFVPTCRLCEELALTLRELDLRCTALHSQARMSQKARLDALHKFKSSFIHILLATDVASRGLDIPTVTYVINYNVPRAPEDYVHRVGRTARAGRGGMAITLMDERDIELLQAIEEHINVKLTAYDDIKDEEIVQSMNKINIARRAAELQLLESGFDERLQARKAKLKLMLANLCAQLASRKAAANDDESAGSEDQTMPPGKRTKGQKSSKSASQPATPKTGASKPQRRRNSKTPQKA</sequence>
<keyword evidence="12" id="KW-1185">Reference proteome</keyword>
<evidence type="ECO:0000256" key="7">
    <source>
        <dbReference type="SAM" id="MobiDB-lite"/>
    </source>
</evidence>
<dbReference type="Proteomes" id="UP000001357">
    <property type="component" value="Unassembled WGS sequence"/>
</dbReference>
<keyword evidence="4 6" id="KW-0067">ATP-binding</keyword>
<dbReference type="eggNOG" id="KOG0340">
    <property type="taxonomic scope" value="Eukaryota"/>
</dbReference>
<evidence type="ECO:0000313" key="12">
    <source>
        <dbReference type="Proteomes" id="UP000001357"/>
    </source>
</evidence>
<evidence type="ECO:0000256" key="5">
    <source>
        <dbReference type="PROSITE-ProRule" id="PRU00552"/>
    </source>
</evidence>
<dbReference type="InParanoid" id="A9V632"/>